<evidence type="ECO:0000313" key="2">
    <source>
        <dbReference type="EMBL" id="QGW36323.1"/>
    </source>
</evidence>
<keyword evidence="1" id="KW-1133">Transmembrane helix</keyword>
<dbReference type="GeneID" id="56138092"/>
<gene>
    <name evidence="2" type="primary">ATP8</name>
</gene>
<dbReference type="CTD" id="4509"/>
<reference evidence="2" key="1">
    <citation type="submission" date="2019-04" db="EMBL/GenBank/DDBJ databases">
        <title>The complete mitochondrial genome of a long-legged ant, Aphaenogaster famelica Smith, 1874 (Hymenoptera: Formicidae).</title>
        <authorList>
            <person name="Park J."/>
            <person name="Kwon W."/>
            <person name="Park J."/>
        </authorList>
    </citation>
    <scope>NUCLEOTIDE SEQUENCE</scope>
</reference>
<dbReference type="EMBL" id="MK801109">
    <property type="protein sequence ID" value="QGW36323.1"/>
    <property type="molecule type" value="Genomic_DNA"/>
</dbReference>
<dbReference type="RefSeq" id="YP_009905702.1">
    <property type="nucleotide sequence ID" value="NC_049859.1"/>
</dbReference>
<sequence length="58" mass="7340">MPQMMPLKWLILMNFSIMLLIILISFIFFFYLPSTKYYCKLNKNMFNYSNKNMWIWKW</sequence>
<feature type="transmembrane region" description="Helical" evidence="1">
    <location>
        <begin position="12"/>
        <end position="32"/>
    </location>
</feature>
<keyword evidence="1" id="KW-0472">Membrane</keyword>
<accession>A0A6B9BLT9</accession>
<keyword evidence="2" id="KW-0496">Mitochondrion</keyword>
<protein>
    <submittedName>
        <fullName evidence="2">ATP synthase F0 subunit 8</fullName>
    </submittedName>
</protein>
<keyword evidence="1" id="KW-0812">Transmembrane</keyword>
<proteinExistence type="predicted"/>
<organism evidence="2">
    <name type="scientific">Aphaenogaster famelica</name>
    <dbReference type="NCBI Taxonomy" id="255788"/>
    <lineage>
        <taxon>Eukaryota</taxon>
        <taxon>Metazoa</taxon>
        <taxon>Ecdysozoa</taxon>
        <taxon>Arthropoda</taxon>
        <taxon>Hexapoda</taxon>
        <taxon>Insecta</taxon>
        <taxon>Pterygota</taxon>
        <taxon>Neoptera</taxon>
        <taxon>Endopterygota</taxon>
        <taxon>Hymenoptera</taxon>
        <taxon>Apocrita</taxon>
        <taxon>Aculeata</taxon>
        <taxon>Formicoidea</taxon>
        <taxon>Formicidae</taxon>
        <taxon>Myrmicinae</taxon>
        <taxon>Aphaenogaster</taxon>
    </lineage>
</organism>
<geneLocation type="mitochondrion" evidence="2"/>
<evidence type="ECO:0000256" key="1">
    <source>
        <dbReference type="SAM" id="Phobius"/>
    </source>
</evidence>
<dbReference type="AlphaFoldDB" id="A0A6B9BLT9"/>
<name>A0A6B9BLT9_9HYME</name>